<sequence>MSNILFMKLVELPSRVVGAAPVIRGIADAIGFVDLLNTLLVWDAQQCRTSPGERILAMVLDILTGKSPLYRVPDRLAETDVPLLLGRGRTAADFTDDALGRALDKLFQAGPAAVFTAVAAQAYAREAIELRSGHWDSTSRSLQGAYRSAEDDTEPCDPTAVDDAAVPPRAMPRRGHSKDRRPDLKQVLLTVFVNGEGVLRFGSVASGNTSDKTLNRRMIEELVAAFSPQELHDVIYVADSSLVTKPNLAGLRQANLRFISRCPSTFAVAQTAKETAWAQDAWTFLGSVAARRDAAEYWASEQQAMIDDVPYRLVVYRSSRLETHKEKTLDQQIANARKALADAAHVLSQTLYDCREDAAQAARQWQARRETAWFAVETTLHEEVQRLPRSRRGRPPKTEEPQTKIGWRVTATIGAVNAAQRQREWERQATFVLITPLDRRDWDARALLQEYKGQVHCERHFHFLKDPLFVDALFVKKPERVEALGYVLLMACLLYSVMERRARRSAVSIPSPARRVLTHPTGHEIIRHLHSVQVIPLPSGARQVAVPQRFQATFLAILEALALPETVYTEPPNPPKRE</sequence>
<evidence type="ECO:0000313" key="4">
    <source>
        <dbReference type="EMBL" id="SMC03703.1"/>
    </source>
</evidence>
<dbReference type="GO" id="GO:0003677">
    <property type="term" value="F:DNA binding"/>
    <property type="evidence" value="ECO:0007669"/>
    <property type="project" value="InterPro"/>
</dbReference>
<dbReference type="Pfam" id="PF01609">
    <property type="entry name" value="DDE_Tnp_1"/>
    <property type="match status" value="1"/>
</dbReference>
<dbReference type="GO" id="GO:0004803">
    <property type="term" value="F:transposase activity"/>
    <property type="evidence" value="ECO:0007669"/>
    <property type="project" value="InterPro"/>
</dbReference>
<evidence type="ECO:0000313" key="6">
    <source>
        <dbReference type="Proteomes" id="UP000192660"/>
    </source>
</evidence>
<proteinExistence type="predicted"/>
<evidence type="ECO:0000313" key="5">
    <source>
        <dbReference type="EMBL" id="SMC04207.1"/>
    </source>
</evidence>
<dbReference type="InterPro" id="IPR047654">
    <property type="entry name" value="IS1634_transpos"/>
</dbReference>
<dbReference type="GO" id="GO:0006313">
    <property type="term" value="P:DNA transposition"/>
    <property type="evidence" value="ECO:0007669"/>
    <property type="project" value="InterPro"/>
</dbReference>
<organism evidence="4 6">
    <name type="scientific">Sulfobacillus thermosulfidooxidans (strain DSM 9293 / VKM B-1269 / AT-1)</name>
    <dbReference type="NCBI Taxonomy" id="929705"/>
    <lineage>
        <taxon>Bacteria</taxon>
        <taxon>Bacillati</taxon>
        <taxon>Bacillota</taxon>
        <taxon>Clostridia</taxon>
        <taxon>Eubacteriales</taxon>
        <taxon>Clostridiales Family XVII. Incertae Sedis</taxon>
        <taxon>Sulfobacillus</taxon>
    </lineage>
</organism>
<reference evidence="4" key="1">
    <citation type="submission" date="2017-04" db="EMBL/GenBank/DDBJ databases">
        <authorList>
            <person name="Afonso C.L."/>
            <person name="Miller P.J."/>
            <person name="Scott M.A."/>
            <person name="Spackman E."/>
            <person name="Goraichik I."/>
            <person name="Dimitrov K.M."/>
            <person name="Suarez D.L."/>
            <person name="Swayne D.E."/>
        </authorList>
    </citation>
    <scope>NUCLEOTIDE SEQUENCE [LARGE SCALE GENOMIC DNA]</scope>
    <source>
        <strain evidence="4">DSM 9293</strain>
    </source>
</reference>
<evidence type="ECO:0000259" key="3">
    <source>
        <dbReference type="Pfam" id="PF14104"/>
    </source>
</evidence>
<accession>A0A1W1WDA3</accession>
<dbReference type="InterPro" id="IPR025457">
    <property type="entry name" value="DUF4277"/>
</dbReference>
<dbReference type="EMBL" id="FWWY01000001">
    <property type="protein sequence ID" value="SMC04207.1"/>
    <property type="molecule type" value="Genomic_DNA"/>
</dbReference>
<dbReference type="AlphaFoldDB" id="A0A1W1WDA3"/>
<dbReference type="EMBL" id="FWWY01000001">
    <property type="protein sequence ID" value="SMC03703.1"/>
    <property type="molecule type" value="Genomic_DNA"/>
</dbReference>
<dbReference type="PANTHER" id="PTHR34614">
    <property type="match status" value="1"/>
</dbReference>
<keyword evidence="6" id="KW-1185">Reference proteome</keyword>
<feature type="region of interest" description="Disordered" evidence="1">
    <location>
        <begin position="141"/>
        <end position="181"/>
    </location>
</feature>
<reference evidence="6" key="2">
    <citation type="submission" date="2017-04" db="EMBL/GenBank/DDBJ databases">
        <authorList>
            <person name="Varghese N."/>
            <person name="Submissions S."/>
        </authorList>
    </citation>
    <scope>NUCLEOTIDE SEQUENCE [LARGE SCALE GENOMIC DNA]</scope>
    <source>
        <strain evidence="6">DSM 9293</strain>
    </source>
</reference>
<dbReference type="InterPro" id="IPR002559">
    <property type="entry name" value="Transposase_11"/>
</dbReference>
<protein>
    <submittedName>
        <fullName evidence="4">Transposase</fullName>
    </submittedName>
</protein>
<dbReference type="PANTHER" id="PTHR34614:SF2">
    <property type="entry name" value="TRANSPOSASE IS4-LIKE DOMAIN-CONTAINING PROTEIN"/>
    <property type="match status" value="1"/>
</dbReference>
<gene>
    <name evidence="4" type="ORF">SAMN00768000_1222</name>
    <name evidence="5" type="ORF">SAMN00768000_1523</name>
</gene>
<name>A0A1W1WDA3_SULTA</name>
<evidence type="ECO:0000256" key="1">
    <source>
        <dbReference type="SAM" id="MobiDB-lite"/>
    </source>
</evidence>
<dbReference type="NCBIfam" id="NF033559">
    <property type="entry name" value="transpos_IS1634"/>
    <property type="match status" value="1"/>
</dbReference>
<dbReference type="RefSeq" id="WP_242940626.1">
    <property type="nucleotide sequence ID" value="NZ_FWWY01000001.1"/>
</dbReference>
<dbReference type="Pfam" id="PF14104">
    <property type="entry name" value="DUF4277"/>
    <property type="match status" value="1"/>
</dbReference>
<feature type="domain" description="DUF4277" evidence="3">
    <location>
        <begin position="20"/>
        <end position="119"/>
    </location>
</feature>
<dbReference type="Proteomes" id="UP000192660">
    <property type="component" value="Unassembled WGS sequence"/>
</dbReference>
<feature type="domain" description="Transposase IS4-like" evidence="2">
    <location>
        <begin position="173"/>
        <end position="493"/>
    </location>
</feature>
<evidence type="ECO:0000259" key="2">
    <source>
        <dbReference type="Pfam" id="PF01609"/>
    </source>
</evidence>